<dbReference type="GO" id="GO:0006744">
    <property type="term" value="P:ubiquinone biosynthetic process"/>
    <property type="evidence" value="ECO:0007669"/>
    <property type="project" value="UniProtKB-UniRule"/>
</dbReference>
<dbReference type="HOGENOM" id="CLU_096824_1_1_6"/>
<feature type="binding site" evidence="4">
    <location>
        <position position="162"/>
    </location>
    <ligand>
        <name>substrate</name>
    </ligand>
</feature>
<evidence type="ECO:0000256" key="4">
    <source>
        <dbReference type="HAMAP-Rule" id="MF_01632"/>
    </source>
</evidence>
<comment type="catalytic activity">
    <reaction evidence="4">
        <text>chorismate = 4-hydroxybenzoate + pyruvate</text>
        <dbReference type="Rhea" id="RHEA:16505"/>
        <dbReference type="ChEBI" id="CHEBI:15361"/>
        <dbReference type="ChEBI" id="CHEBI:17879"/>
        <dbReference type="ChEBI" id="CHEBI:29748"/>
        <dbReference type="EC" id="4.1.3.40"/>
    </reaction>
</comment>
<sequence length="177" mass="19753">MQALIAAMEQPLPPALASWLQDRNSLTLRLKTQCRQFDVQRLAEGRELALDSGPGWQVGDPLWQREVLLLLDGVPWVYALTEVPLATLAAGDIDFPSLGERPLGELLFTNDRLSRGELHLTRHDHKSRAGRVALELGQNFSEPLWGRSRQFTLSGRPLRVNEIFLPAAEQALKAGLD</sequence>
<dbReference type="InterPro" id="IPR028978">
    <property type="entry name" value="Chorismate_lyase_/UTRA_dom_sf"/>
</dbReference>
<name>E1SKX9_FERBD</name>
<dbReference type="RefSeq" id="WP_013343679.1">
    <property type="nucleotide sequence ID" value="NC_014541.1"/>
</dbReference>
<feature type="binding site" evidence="4">
    <location>
        <position position="65"/>
    </location>
    <ligand>
        <name>substrate</name>
    </ligand>
</feature>
<dbReference type="EC" id="4.1.3.40" evidence="4"/>
<evidence type="ECO:0000313" key="6">
    <source>
        <dbReference type="Proteomes" id="UP000006683"/>
    </source>
</evidence>
<dbReference type="Gene3D" id="3.40.1410.10">
    <property type="entry name" value="Chorismate lyase-like"/>
    <property type="match status" value="1"/>
</dbReference>
<evidence type="ECO:0000256" key="2">
    <source>
        <dbReference type="ARBA" id="ARBA00022688"/>
    </source>
</evidence>
<dbReference type="PANTHER" id="PTHR38683">
    <property type="entry name" value="CHORISMATE PYRUVATE-LYASE"/>
    <property type="match status" value="1"/>
</dbReference>
<evidence type="ECO:0000256" key="3">
    <source>
        <dbReference type="ARBA" id="ARBA00023239"/>
    </source>
</evidence>
<dbReference type="GeneID" id="67180400"/>
<dbReference type="STRING" id="550540.Fbal_0159"/>
<feature type="binding site" evidence="4">
    <location>
        <position position="103"/>
    </location>
    <ligand>
        <name>substrate</name>
    </ligand>
</feature>
<comment type="pathway">
    <text evidence="4">Cofactor biosynthesis; ubiquinone biosynthesis.</text>
</comment>
<keyword evidence="3 4" id="KW-0456">Lyase</keyword>
<dbReference type="Pfam" id="PF04345">
    <property type="entry name" value="Chor_lyase"/>
    <property type="match status" value="1"/>
</dbReference>
<dbReference type="eggNOG" id="COG3161">
    <property type="taxonomic scope" value="Bacteria"/>
</dbReference>
<dbReference type="GO" id="GO:0005829">
    <property type="term" value="C:cytosol"/>
    <property type="evidence" value="ECO:0007669"/>
    <property type="project" value="TreeGrafter"/>
</dbReference>
<dbReference type="PANTHER" id="PTHR38683:SF1">
    <property type="entry name" value="CHORISMATE PYRUVATE-LYASE"/>
    <property type="match status" value="1"/>
</dbReference>
<dbReference type="UniPathway" id="UPA00232"/>
<keyword evidence="2 4" id="KW-0831">Ubiquinone biosynthesis</keyword>
<dbReference type="OrthoDB" id="9789493at2"/>
<dbReference type="AlphaFoldDB" id="E1SKX9"/>
<dbReference type="GO" id="GO:0008813">
    <property type="term" value="F:chorismate lyase activity"/>
    <property type="evidence" value="ECO:0007669"/>
    <property type="project" value="UniProtKB-UniRule"/>
</dbReference>
<keyword evidence="1 4" id="KW-0963">Cytoplasm</keyword>
<comment type="function">
    <text evidence="4">Removes the pyruvyl group from chorismate, with concomitant aromatization of the ring, to provide 4-hydroxybenzoate (4HB) for the ubiquinone pathway.</text>
</comment>
<dbReference type="Proteomes" id="UP000006683">
    <property type="component" value="Chromosome"/>
</dbReference>
<dbReference type="EMBL" id="CP002209">
    <property type="protein sequence ID" value="ADN74373.1"/>
    <property type="molecule type" value="Genomic_DNA"/>
</dbReference>
<keyword evidence="6" id="KW-1185">Reference proteome</keyword>
<accession>E1SKX9</accession>
<reference evidence="5 6" key="1">
    <citation type="journal article" date="2010" name="Stand. Genomic Sci.">
        <title>Complete genome sequence of Ferrimonas balearica type strain (PAT).</title>
        <authorList>
            <person name="Nolan M."/>
            <person name="Sikorski J."/>
            <person name="Davenport K."/>
            <person name="Lucas S."/>
            <person name="Glavina Del Rio T."/>
            <person name="Tice H."/>
            <person name="Cheng J."/>
            <person name="Goodwin L."/>
            <person name="Pitluck S."/>
            <person name="Liolios K."/>
            <person name="Ivanova N."/>
            <person name="Mavromatis K."/>
            <person name="Ovchinnikova G."/>
            <person name="Pati A."/>
            <person name="Chen A."/>
            <person name="Palaniappan K."/>
            <person name="Land M."/>
            <person name="Hauser L."/>
            <person name="Chang Y."/>
            <person name="Jeffries C."/>
            <person name="Tapia R."/>
            <person name="Brettin T."/>
            <person name="Detter J."/>
            <person name="Han C."/>
            <person name="Yasawong M."/>
            <person name="Rohde M."/>
            <person name="Tindall B."/>
            <person name="Goker M."/>
            <person name="Woyke T."/>
            <person name="Bristow J."/>
            <person name="Eisen J."/>
            <person name="Markowitz V."/>
            <person name="Hugenholtz P."/>
            <person name="Kyrpides N."/>
            <person name="Klenk H."/>
            <person name="Lapidus A."/>
        </authorList>
    </citation>
    <scope>NUCLEOTIDE SEQUENCE [LARGE SCALE GENOMIC DNA]</scope>
    <source>
        <strain evidence="6">DSM 9799 / CCM 4581 / KCTC 23876 / PAT</strain>
    </source>
</reference>
<evidence type="ECO:0000256" key="1">
    <source>
        <dbReference type="ARBA" id="ARBA00022490"/>
    </source>
</evidence>
<comment type="similarity">
    <text evidence="4">Belongs to the UbiC family.</text>
</comment>
<dbReference type="HAMAP" id="MF_01632">
    <property type="entry name" value="UbiC"/>
    <property type="match status" value="1"/>
</dbReference>
<dbReference type="InterPro" id="IPR007440">
    <property type="entry name" value="Chorismate--pyruvate_lyase"/>
</dbReference>
<dbReference type="GO" id="GO:0042866">
    <property type="term" value="P:pyruvate biosynthetic process"/>
    <property type="evidence" value="ECO:0007669"/>
    <property type="project" value="UniProtKB-UniRule"/>
</dbReference>
<comment type="caution">
    <text evidence="4">Lacks conserved residue(s) required for the propagation of feature annotation.</text>
</comment>
<dbReference type="SUPFAM" id="SSF64288">
    <property type="entry name" value="Chorismate lyase-like"/>
    <property type="match status" value="1"/>
</dbReference>
<comment type="subcellular location">
    <subcellularLocation>
        <location evidence="4">Cytoplasm</location>
    </subcellularLocation>
</comment>
<dbReference type="KEGG" id="fbl:Fbal_0159"/>
<gene>
    <name evidence="4" type="primary">ubiC</name>
    <name evidence="5" type="ordered locus">Fbal_0159</name>
</gene>
<keyword evidence="4" id="KW-0670">Pyruvate</keyword>
<evidence type="ECO:0000313" key="5">
    <source>
        <dbReference type="EMBL" id="ADN74373.1"/>
    </source>
</evidence>
<protein>
    <recommendedName>
        <fullName evidence="4">Probable chorismate pyruvate-lyase</fullName>
        <shortName evidence="4">CL</shortName>
        <shortName evidence="4">CPL</shortName>
        <ecNumber evidence="4">4.1.3.40</ecNumber>
    </recommendedName>
</protein>
<organism evidence="5 6">
    <name type="scientific">Ferrimonas balearica (strain DSM 9799 / CCM 4581 / KCTC 23876 / PAT)</name>
    <dbReference type="NCBI Taxonomy" id="550540"/>
    <lineage>
        <taxon>Bacteria</taxon>
        <taxon>Pseudomonadati</taxon>
        <taxon>Pseudomonadota</taxon>
        <taxon>Gammaproteobacteria</taxon>
        <taxon>Alteromonadales</taxon>
        <taxon>Ferrimonadaceae</taxon>
        <taxon>Ferrimonas</taxon>
    </lineage>
</organism>
<proteinExistence type="inferred from homology"/>